<protein>
    <submittedName>
        <fullName evidence="1">Uncharacterized protein</fullName>
    </submittedName>
</protein>
<dbReference type="EMBL" id="BMYU01000003">
    <property type="protein sequence ID" value="GGX37505.1"/>
    <property type="molecule type" value="Genomic_DNA"/>
</dbReference>
<name>A0ABQ2XWA7_9BURK</name>
<evidence type="ECO:0000313" key="2">
    <source>
        <dbReference type="Proteomes" id="UP000653343"/>
    </source>
</evidence>
<comment type="caution">
    <text evidence="1">The sequence shown here is derived from an EMBL/GenBank/DDBJ whole genome shotgun (WGS) entry which is preliminary data.</text>
</comment>
<sequence>MPQTLSADGSGCRHCNRTARAALHPAQYRRFPALVTYKSRTILLTEQTGSRYLQCQFPSDTGEQGASALQ</sequence>
<evidence type="ECO:0000313" key="1">
    <source>
        <dbReference type="EMBL" id="GGX37505.1"/>
    </source>
</evidence>
<gene>
    <name evidence="1" type="ORF">GCM10010946_14280</name>
</gene>
<proteinExistence type="predicted"/>
<keyword evidence="2" id="KW-1185">Reference proteome</keyword>
<reference evidence="2" key="1">
    <citation type="journal article" date="2019" name="Int. J. Syst. Evol. Microbiol.">
        <title>The Global Catalogue of Microorganisms (GCM) 10K type strain sequencing project: providing services to taxonomists for standard genome sequencing and annotation.</title>
        <authorList>
            <consortium name="The Broad Institute Genomics Platform"/>
            <consortium name="The Broad Institute Genome Sequencing Center for Infectious Disease"/>
            <person name="Wu L."/>
            <person name="Ma J."/>
        </authorList>
    </citation>
    <scope>NUCLEOTIDE SEQUENCE [LARGE SCALE GENOMIC DNA]</scope>
    <source>
        <strain evidence="2">KCTC 23917</strain>
    </source>
</reference>
<organism evidence="1 2">
    <name type="scientific">Undibacterium squillarum</name>
    <dbReference type="NCBI Taxonomy" id="1131567"/>
    <lineage>
        <taxon>Bacteria</taxon>
        <taxon>Pseudomonadati</taxon>
        <taxon>Pseudomonadota</taxon>
        <taxon>Betaproteobacteria</taxon>
        <taxon>Burkholderiales</taxon>
        <taxon>Oxalobacteraceae</taxon>
        <taxon>Undibacterium</taxon>
    </lineage>
</organism>
<accession>A0ABQ2XWA7</accession>
<dbReference type="Proteomes" id="UP000653343">
    <property type="component" value="Unassembled WGS sequence"/>
</dbReference>